<dbReference type="InterPro" id="IPR053149">
    <property type="entry name" value="TPK"/>
</dbReference>
<dbReference type="InterPro" id="IPR036371">
    <property type="entry name" value="TPK_B1-bd_sf"/>
</dbReference>
<dbReference type="OrthoDB" id="9804377at2"/>
<evidence type="ECO:0000259" key="6">
    <source>
        <dbReference type="Pfam" id="PF04263"/>
    </source>
</evidence>
<evidence type="ECO:0000313" key="8">
    <source>
        <dbReference type="EMBL" id="AHC15134.1"/>
    </source>
</evidence>
<accession>V5WHW8</accession>
<dbReference type="eggNOG" id="COG1564">
    <property type="taxonomic scope" value="Bacteria"/>
</dbReference>
<dbReference type="InterPro" id="IPR007373">
    <property type="entry name" value="Thiamin_PyroPKinase_B1-bd"/>
</dbReference>
<dbReference type="GO" id="GO:0005524">
    <property type="term" value="F:ATP binding"/>
    <property type="evidence" value="ECO:0007669"/>
    <property type="project" value="UniProtKB-KW"/>
</dbReference>
<dbReference type="GO" id="GO:0004788">
    <property type="term" value="F:thiamine diphosphokinase activity"/>
    <property type="evidence" value="ECO:0007669"/>
    <property type="project" value="UniProtKB-UniRule"/>
</dbReference>
<dbReference type="GO" id="GO:0016301">
    <property type="term" value="F:kinase activity"/>
    <property type="evidence" value="ECO:0007669"/>
    <property type="project" value="UniProtKB-KW"/>
</dbReference>
<dbReference type="STRING" id="1307761.L21SP2_1757"/>
<dbReference type="EMBL" id="CP006939">
    <property type="protein sequence ID" value="AHC15134.1"/>
    <property type="molecule type" value="Genomic_DNA"/>
</dbReference>
<dbReference type="InterPro" id="IPR006282">
    <property type="entry name" value="Thi_PPkinase"/>
</dbReference>
<dbReference type="InterPro" id="IPR036759">
    <property type="entry name" value="TPK_catalytic_sf"/>
</dbReference>
<gene>
    <name evidence="8" type="ORF">L21SP2_1757</name>
</gene>
<dbReference type="GO" id="GO:0009229">
    <property type="term" value="P:thiamine diphosphate biosynthetic process"/>
    <property type="evidence" value="ECO:0007669"/>
    <property type="project" value="InterPro"/>
</dbReference>
<organism evidence="8 9">
    <name type="scientific">Salinispira pacifica</name>
    <dbReference type="NCBI Taxonomy" id="1307761"/>
    <lineage>
        <taxon>Bacteria</taxon>
        <taxon>Pseudomonadati</taxon>
        <taxon>Spirochaetota</taxon>
        <taxon>Spirochaetia</taxon>
        <taxon>Spirochaetales</taxon>
        <taxon>Spirochaetaceae</taxon>
        <taxon>Salinispira</taxon>
    </lineage>
</organism>
<dbReference type="GO" id="GO:0030975">
    <property type="term" value="F:thiamine binding"/>
    <property type="evidence" value="ECO:0007669"/>
    <property type="project" value="InterPro"/>
</dbReference>
<feature type="domain" description="Thiamin pyrophosphokinase thiamin-binding" evidence="7">
    <location>
        <begin position="148"/>
        <end position="190"/>
    </location>
</feature>
<keyword evidence="3 8" id="KW-0418">Kinase</keyword>
<keyword evidence="9" id="KW-1185">Reference proteome</keyword>
<keyword evidence="1 8" id="KW-0808">Transferase</keyword>
<dbReference type="InterPro" id="IPR007371">
    <property type="entry name" value="TPK_catalytic"/>
</dbReference>
<dbReference type="PANTHER" id="PTHR41299:SF1">
    <property type="entry name" value="THIAMINE PYROPHOSPHOKINASE"/>
    <property type="match status" value="1"/>
</dbReference>
<name>V5WHW8_9SPIO</name>
<dbReference type="SUPFAM" id="SSF63862">
    <property type="entry name" value="Thiamin pyrophosphokinase, substrate-binding domain"/>
    <property type="match status" value="1"/>
</dbReference>
<dbReference type="AlphaFoldDB" id="V5WHW8"/>
<evidence type="ECO:0000256" key="3">
    <source>
        <dbReference type="ARBA" id="ARBA00022777"/>
    </source>
</evidence>
<evidence type="ECO:0000313" key="9">
    <source>
        <dbReference type="Proteomes" id="UP000018680"/>
    </source>
</evidence>
<dbReference type="Pfam" id="PF04263">
    <property type="entry name" value="TPK_catalytic"/>
    <property type="match status" value="1"/>
</dbReference>
<dbReference type="KEGG" id="slr:L21SP2_1757"/>
<dbReference type="HOGENOM" id="CLU_044237_1_1_12"/>
<evidence type="ECO:0000256" key="1">
    <source>
        <dbReference type="ARBA" id="ARBA00022679"/>
    </source>
</evidence>
<dbReference type="GO" id="GO:0006772">
    <property type="term" value="P:thiamine metabolic process"/>
    <property type="evidence" value="ECO:0007669"/>
    <property type="project" value="UniProtKB-UniRule"/>
</dbReference>
<protein>
    <recommendedName>
        <fullName evidence="5">Thiamine diphosphokinase</fullName>
        <ecNumber evidence="5">2.7.6.2</ecNumber>
    </recommendedName>
</protein>
<dbReference type="Proteomes" id="UP000018680">
    <property type="component" value="Chromosome"/>
</dbReference>
<dbReference type="Pfam" id="PF04265">
    <property type="entry name" value="TPK_B1_binding"/>
    <property type="match status" value="1"/>
</dbReference>
<keyword evidence="2" id="KW-0547">Nucleotide-binding</keyword>
<evidence type="ECO:0000256" key="4">
    <source>
        <dbReference type="ARBA" id="ARBA00022840"/>
    </source>
</evidence>
<evidence type="ECO:0000256" key="5">
    <source>
        <dbReference type="NCBIfam" id="TIGR01378"/>
    </source>
</evidence>
<keyword evidence="4" id="KW-0067">ATP-binding</keyword>
<dbReference type="CDD" id="cd07995">
    <property type="entry name" value="TPK"/>
    <property type="match status" value="1"/>
</dbReference>
<dbReference type="EC" id="2.7.6.2" evidence="5"/>
<dbReference type="Gene3D" id="3.40.50.10240">
    <property type="entry name" value="Thiamin pyrophosphokinase, catalytic domain"/>
    <property type="match status" value="1"/>
</dbReference>
<dbReference type="NCBIfam" id="TIGR01378">
    <property type="entry name" value="thi_PPkinase"/>
    <property type="match status" value="1"/>
</dbReference>
<dbReference type="SUPFAM" id="SSF63999">
    <property type="entry name" value="Thiamin pyrophosphokinase, catalytic domain"/>
    <property type="match status" value="1"/>
</dbReference>
<dbReference type="PANTHER" id="PTHR41299">
    <property type="entry name" value="THIAMINE PYROPHOSPHOKINASE"/>
    <property type="match status" value="1"/>
</dbReference>
<evidence type="ECO:0000256" key="2">
    <source>
        <dbReference type="ARBA" id="ARBA00022741"/>
    </source>
</evidence>
<proteinExistence type="predicted"/>
<sequence>MDSSLIITGGSSPPVEVLQFLGTRFRICVAADSGADTALAAGIRPDYFLGDMDSVSSEHLEQITGWDISVSEFDKDKDYSDSELALRKAKTLWAPGEFIAMAGGGGGRIDHLMANIRLFDTDIYPDYWITADSEVFPLVSDQELNIPRGSTVSILPVGRGPWKMESTGLKWNLNDIRWSPGQISLSNSTIFSTIQLSVLEGRFLFIRPLPQEEYWVKDAADFLLLDQCIHIWRSNGRTHS</sequence>
<dbReference type="RefSeq" id="WP_024268053.1">
    <property type="nucleotide sequence ID" value="NC_023035.1"/>
</dbReference>
<evidence type="ECO:0000259" key="7">
    <source>
        <dbReference type="Pfam" id="PF04265"/>
    </source>
</evidence>
<feature type="domain" description="Thiamin pyrophosphokinase catalytic" evidence="6">
    <location>
        <begin position="26"/>
        <end position="118"/>
    </location>
</feature>
<reference evidence="8 9" key="1">
    <citation type="journal article" date="2015" name="Stand. Genomic Sci.">
        <title>Complete genome sequence and description of Salinispira pacifica gen. nov., sp. nov., a novel spirochaete isolated form a hypersaline microbial mat.</title>
        <authorList>
            <person name="Ben Hania W."/>
            <person name="Joseph M."/>
            <person name="Schumann P."/>
            <person name="Bunk B."/>
            <person name="Fiebig A."/>
            <person name="Sproer C."/>
            <person name="Klenk H.P."/>
            <person name="Fardeau M.L."/>
            <person name="Spring S."/>
        </authorList>
    </citation>
    <scope>NUCLEOTIDE SEQUENCE [LARGE SCALE GENOMIC DNA]</scope>
    <source>
        <strain evidence="8 9">L21-RPul-D2</strain>
    </source>
</reference>